<evidence type="ECO:0000256" key="5">
    <source>
        <dbReference type="ARBA" id="ARBA00022703"/>
    </source>
</evidence>
<sequence>MEKDFLLAEEYSPSPVIGREDHQVDGQWKTVRRKNRRRQPPRILSTHESSYGVEQNDRLVDDASPEDSGNGSRVADAMVMESSSGNDVEMEKKPNFTIAEAARHINVTHFASFIADISEMYERMHDMQLMRFADYFGNVLAKVSPSQFPWMKILKDSSVTKMVDIPLVNIPEEVYKMSVDWLSSRAVDALGSFVLWLLENIVGEFEIHQGVAKAVPKTPSKSQVAIFVVLAMILRCKPDVFISLLPIIKDSEKYKGHDKIPVMVWVIAQASQGDLAVGLFLCVNFLFNVVKDDQSSSNVQSWDLILQVIERIVSSPNARMILLNRAARKGERLVPPSALEFLMRTTFSVQFNGTERLQTVYPTLKEVAIAAPPGSKALKQITQKTLPFAIKAAGEGIVDLSQEAGDLCNWCLTMNQDCYKQWEDIYLENVQGSILVLKKLLDEWEAFSIKQPTLDPLKESIQRLRLKNQNAACQGSLRVAEKYCKMILGKISPGQRYMRILVLAGIAGIAVGISTAFLFKDSTSPGLE</sequence>
<accession>A0AAE1YLC4</accession>
<feature type="transmembrane region" description="Helical" evidence="12">
    <location>
        <begin position="500"/>
        <end position="519"/>
    </location>
</feature>
<feature type="compositionally biased region" description="Basic residues" evidence="11">
    <location>
        <begin position="30"/>
        <end position="40"/>
    </location>
</feature>
<comment type="caution">
    <text evidence="13">The sequence shown here is derived from an EMBL/GenBank/DDBJ whole genome shotgun (WGS) entry which is preliminary data.</text>
</comment>
<feature type="region of interest" description="Disordered" evidence="11">
    <location>
        <begin position="1"/>
        <end position="73"/>
    </location>
</feature>
<gene>
    <name evidence="13" type="ORF">Salat_1013100</name>
</gene>
<keyword evidence="8 12" id="KW-0472">Membrane</keyword>
<evidence type="ECO:0000313" key="14">
    <source>
        <dbReference type="Proteomes" id="UP001293254"/>
    </source>
</evidence>
<comment type="subcellular location">
    <subcellularLocation>
        <location evidence="1">Endoplasmic reticulum membrane</location>
        <topology evidence="1">Multi-pass membrane protein</topology>
    </subcellularLocation>
</comment>
<keyword evidence="14" id="KW-1185">Reference proteome</keyword>
<evidence type="ECO:0000256" key="6">
    <source>
        <dbReference type="ARBA" id="ARBA00022824"/>
    </source>
</evidence>
<evidence type="ECO:0000313" key="13">
    <source>
        <dbReference type="EMBL" id="KAK4432510.1"/>
    </source>
</evidence>
<dbReference type="Proteomes" id="UP001293254">
    <property type="component" value="Unassembled WGS sequence"/>
</dbReference>
<dbReference type="GO" id="GO:0005794">
    <property type="term" value="C:Golgi apparatus"/>
    <property type="evidence" value="ECO:0007669"/>
    <property type="project" value="TreeGrafter"/>
</dbReference>
<proteinExistence type="inferred from homology"/>
<dbReference type="EMBL" id="JACGWO010000003">
    <property type="protein sequence ID" value="KAK4432510.1"/>
    <property type="molecule type" value="Genomic_DNA"/>
</dbReference>
<comment type="similarity">
    <text evidence="2">Belongs to the TMEM214 family.</text>
</comment>
<keyword evidence="6" id="KW-0256">Endoplasmic reticulum</keyword>
<reference evidence="13" key="1">
    <citation type="submission" date="2020-06" db="EMBL/GenBank/DDBJ databases">
        <authorList>
            <person name="Li T."/>
            <person name="Hu X."/>
            <person name="Zhang T."/>
            <person name="Song X."/>
            <person name="Zhang H."/>
            <person name="Dai N."/>
            <person name="Sheng W."/>
            <person name="Hou X."/>
            <person name="Wei L."/>
        </authorList>
    </citation>
    <scope>NUCLEOTIDE SEQUENCE</scope>
    <source>
        <strain evidence="13">3651</strain>
        <tissue evidence="13">Leaf</tissue>
    </source>
</reference>
<dbReference type="PANTHER" id="PTHR13448:SF0">
    <property type="entry name" value="TRANSMEMBRANE PROTEIN 214"/>
    <property type="match status" value="1"/>
</dbReference>
<keyword evidence="7 12" id="KW-1133">Transmembrane helix</keyword>
<keyword evidence="5" id="KW-0053">Apoptosis</keyword>
<keyword evidence="9" id="KW-0325">Glycoprotein</keyword>
<evidence type="ECO:0000256" key="11">
    <source>
        <dbReference type="SAM" id="MobiDB-lite"/>
    </source>
</evidence>
<name>A0AAE1YLC4_9LAMI</name>
<evidence type="ECO:0000256" key="9">
    <source>
        <dbReference type="ARBA" id="ARBA00023180"/>
    </source>
</evidence>
<dbReference type="AlphaFoldDB" id="A0AAE1YLC4"/>
<protein>
    <recommendedName>
        <fullName evidence="15">Transmembrane protein</fullName>
    </recommendedName>
</protein>
<keyword evidence="4 12" id="KW-0812">Transmembrane</keyword>
<dbReference type="Pfam" id="PF10151">
    <property type="entry name" value="TMEM214"/>
    <property type="match status" value="1"/>
</dbReference>
<dbReference type="PANTHER" id="PTHR13448">
    <property type="entry name" value="TRANSMEMBRANE PROTEIN 214"/>
    <property type="match status" value="1"/>
</dbReference>
<evidence type="ECO:0000256" key="1">
    <source>
        <dbReference type="ARBA" id="ARBA00004477"/>
    </source>
</evidence>
<reference evidence="13" key="2">
    <citation type="journal article" date="2024" name="Plant">
        <title>Genomic evolution and insights into agronomic trait innovations of Sesamum species.</title>
        <authorList>
            <person name="Miao H."/>
            <person name="Wang L."/>
            <person name="Qu L."/>
            <person name="Liu H."/>
            <person name="Sun Y."/>
            <person name="Le M."/>
            <person name="Wang Q."/>
            <person name="Wei S."/>
            <person name="Zheng Y."/>
            <person name="Lin W."/>
            <person name="Duan Y."/>
            <person name="Cao H."/>
            <person name="Xiong S."/>
            <person name="Wang X."/>
            <person name="Wei L."/>
            <person name="Li C."/>
            <person name="Ma Q."/>
            <person name="Ju M."/>
            <person name="Zhao R."/>
            <person name="Li G."/>
            <person name="Mu C."/>
            <person name="Tian Q."/>
            <person name="Mei H."/>
            <person name="Zhang T."/>
            <person name="Gao T."/>
            <person name="Zhang H."/>
        </authorList>
    </citation>
    <scope>NUCLEOTIDE SEQUENCE</scope>
    <source>
        <strain evidence="13">3651</strain>
    </source>
</reference>
<evidence type="ECO:0000256" key="4">
    <source>
        <dbReference type="ARBA" id="ARBA00022692"/>
    </source>
</evidence>
<evidence type="ECO:0000256" key="3">
    <source>
        <dbReference type="ARBA" id="ARBA00011720"/>
    </source>
</evidence>
<evidence type="ECO:0000256" key="12">
    <source>
        <dbReference type="SAM" id="Phobius"/>
    </source>
</evidence>
<evidence type="ECO:0000256" key="10">
    <source>
        <dbReference type="ARBA" id="ARBA00024938"/>
    </source>
</evidence>
<evidence type="ECO:0000256" key="7">
    <source>
        <dbReference type="ARBA" id="ARBA00022989"/>
    </source>
</evidence>
<organism evidence="13 14">
    <name type="scientific">Sesamum alatum</name>
    <dbReference type="NCBI Taxonomy" id="300844"/>
    <lineage>
        <taxon>Eukaryota</taxon>
        <taxon>Viridiplantae</taxon>
        <taxon>Streptophyta</taxon>
        <taxon>Embryophyta</taxon>
        <taxon>Tracheophyta</taxon>
        <taxon>Spermatophyta</taxon>
        <taxon>Magnoliopsida</taxon>
        <taxon>eudicotyledons</taxon>
        <taxon>Gunneridae</taxon>
        <taxon>Pentapetalae</taxon>
        <taxon>asterids</taxon>
        <taxon>lamiids</taxon>
        <taxon>Lamiales</taxon>
        <taxon>Pedaliaceae</taxon>
        <taxon>Sesamum</taxon>
    </lineage>
</organism>
<dbReference type="GO" id="GO:0005789">
    <property type="term" value="C:endoplasmic reticulum membrane"/>
    <property type="evidence" value="ECO:0007669"/>
    <property type="project" value="UniProtKB-SubCell"/>
</dbReference>
<comment type="function">
    <text evidence="10">Critical mediator, in cooperation with CASP4, of endoplasmic reticulum-stress induced apoptosis. Required or the activation of CASP4 following endoplasmic reticulum stress.</text>
</comment>
<evidence type="ECO:0000256" key="2">
    <source>
        <dbReference type="ARBA" id="ARBA00007984"/>
    </source>
</evidence>
<evidence type="ECO:0008006" key="15">
    <source>
        <dbReference type="Google" id="ProtNLM"/>
    </source>
</evidence>
<evidence type="ECO:0000256" key="8">
    <source>
        <dbReference type="ARBA" id="ARBA00023136"/>
    </source>
</evidence>
<dbReference type="InterPro" id="IPR019308">
    <property type="entry name" value="TMEM214"/>
</dbReference>
<comment type="subunit">
    <text evidence="3">Constitutively interacts with CASP4; required for the localization of procaspase 4 to the ER.</text>
</comment>